<accession>A0AAW1UA00</accession>
<keyword evidence="2" id="KW-1185">Reference proteome</keyword>
<dbReference type="InterPro" id="IPR020339">
    <property type="entry name" value="C20orf85-like"/>
</dbReference>
<comment type="caution">
    <text evidence="1">The sequence shown here is derived from an EMBL/GenBank/DDBJ whole genome shotgun (WGS) entry which is preliminary data.</text>
</comment>
<dbReference type="Proteomes" id="UP001431783">
    <property type="component" value="Unassembled WGS sequence"/>
</dbReference>
<reference evidence="1 2" key="1">
    <citation type="submission" date="2023-03" db="EMBL/GenBank/DDBJ databases">
        <title>Genome insight into feeding habits of ladybird beetles.</title>
        <authorList>
            <person name="Li H.-S."/>
            <person name="Huang Y.-H."/>
            <person name="Pang H."/>
        </authorList>
    </citation>
    <scope>NUCLEOTIDE SEQUENCE [LARGE SCALE GENOMIC DNA]</scope>
    <source>
        <strain evidence="1">SYSU_2023b</strain>
        <tissue evidence="1">Whole body</tissue>
    </source>
</reference>
<sequence>MVYLTPVDIDFNWRQRIEKENRSSKDFDQQWGWLQKNIRDMQKKLSEMSKESEFLKQVFTDKEDDNRSIKPIPESVNHEYGWLASKKEFQNKIPEKITKPELPPNYKLLIPYDSPYWCYLKS</sequence>
<evidence type="ECO:0000313" key="1">
    <source>
        <dbReference type="EMBL" id="KAK9877537.1"/>
    </source>
</evidence>
<evidence type="ECO:0000313" key="2">
    <source>
        <dbReference type="Proteomes" id="UP001431783"/>
    </source>
</evidence>
<organism evidence="1 2">
    <name type="scientific">Henosepilachna vigintioctopunctata</name>
    <dbReference type="NCBI Taxonomy" id="420089"/>
    <lineage>
        <taxon>Eukaryota</taxon>
        <taxon>Metazoa</taxon>
        <taxon>Ecdysozoa</taxon>
        <taxon>Arthropoda</taxon>
        <taxon>Hexapoda</taxon>
        <taxon>Insecta</taxon>
        <taxon>Pterygota</taxon>
        <taxon>Neoptera</taxon>
        <taxon>Endopterygota</taxon>
        <taxon>Coleoptera</taxon>
        <taxon>Polyphaga</taxon>
        <taxon>Cucujiformia</taxon>
        <taxon>Coccinelloidea</taxon>
        <taxon>Coccinellidae</taxon>
        <taxon>Epilachninae</taxon>
        <taxon>Epilachnini</taxon>
        <taxon>Henosepilachna</taxon>
    </lineage>
</organism>
<dbReference type="Pfam" id="PF14945">
    <property type="entry name" value="LLC1"/>
    <property type="match status" value="1"/>
</dbReference>
<protein>
    <submittedName>
        <fullName evidence="1">Uncharacterized protein</fullName>
    </submittedName>
</protein>
<proteinExistence type="predicted"/>
<gene>
    <name evidence="1" type="ORF">WA026_018645</name>
</gene>
<name>A0AAW1UA00_9CUCU</name>
<dbReference type="EMBL" id="JARQZJ010000042">
    <property type="protein sequence ID" value="KAK9877537.1"/>
    <property type="molecule type" value="Genomic_DNA"/>
</dbReference>
<dbReference type="AlphaFoldDB" id="A0AAW1UA00"/>